<dbReference type="PANTHER" id="PTHR22809">
    <property type="entry name" value="METHYLTRANSFERASE-RELATED"/>
    <property type="match status" value="1"/>
</dbReference>
<protein>
    <recommendedName>
        <fullName evidence="4">tRNA N(3)-methylcytidine methyltransferase</fullName>
        <ecNumber evidence="4">2.1.1.-</ecNumber>
    </recommendedName>
</protein>
<dbReference type="InterPro" id="IPR029063">
    <property type="entry name" value="SAM-dependent_MTases_sf"/>
</dbReference>
<dbReference type="Pfam" id="PF08242">
    <property type="entry name" value="Methyltransf_12"/>
    <property type="match status" value="1"/>
</dbReference>
<keyword evidence="2 4" id="KW-0489">Methyltransferase</keyword>
<evidence type="ECO:0000256" key="2">
    <source>
        <dbReference type="ARBA" id="ARBA00022603"/>
    </source>
</evidence>
<dbReference type="CDD" id="cd02440">
    <property type="entry name" value="AdoMet_MTases"/>
    <property type="match status" value="1"/>
</dbReference>
<dbReference type="SUPFAM" id="SSF53335">
    <property type="entry name" value="S-adenosyl-L-methionine-dependent methyltransferases"/>
    <property type="match status" value="1"/>
</dbReference>
<dbReference type="AlphaFoldDB" id="A0A182V3K0"/>
<feature type="domain" description="Methyltransferase type 12" evidence="6">
    <location>
        <begin position="204"/>
        <end position="305"/>
    </location>
</feature>
<dbReference type="STRING" id="30066.A0A182V3K0"/>
<dbReference type="EC" id="2.1.1.-" evidence="4"/>
<dbReference type="EnsemblMetazoa" id="AMEM008266-RA">
    <property type="protein sequence ID" value="AMEM008266-PA"/>
    <property type="gene ID" value="AMEM008266"/>
</dbReference>
<name>A0A182V3K0_ANOME</name>
<organism evidence="7 8">
    <name type="scientific">Anopheles merus</name>
    <name type="common">Mosquito</name>
    <dbReference type="NCBI Taxonomy" id="30066"/>
    <lineage>
        <taxon>Eukaryota</taxon>
        <taxon>Metazoa</taxon>
        <taxon>Ecdysozoa</taxon>
        <taxon>Arthropoda</taxon>
        <taxon>Hexapoda</taxon>
        <taxon>Insecta</taxon>
        <taxon>Pterygota</taxon>
        <taxon>Neoptera</taxon>
        <taxon>Endopterygota</taxon>
        <taxon>Diptera</taxon>
        <taxon>Nematocera</taxon>
        <taxon>Culicoidea</taxon>
        <taxon>Culicidae</taxon>
        <taxon>Anophelinae</taxon>
        <taxon>Anopheles</taxon>
    </lineage>
</organism>
<keyword evidence="3 4" id="KW-0808">Transferase</keyword>
<keyword evidence="8" id="KW-1185">Reference proteome</keyword>
<proteinExistence type="inferred from homology"/>
<evidence type="ECO:0000256" key="5">
    <source>
        <dbReference type="SAM" id="MobiDB-lite"/>
    </source>
</evidence>
<dbReference type="PIRSF" id="PIRSF037755">
    <property type="entry name" value="Mettl2_prd"/>
    <property type="match status" value="1"/>
</dbReference>
<dbReference type="Gene3D" id="3.40.50.150">
    <property type="entry name" value="Vaccinia Virus protein VP39"/>
    <property type="match status" value="1"/>
</dbReference>
<evidence type="ECO:0000259" key="6">
    <source>
        <dbReference type="Pfam" id="PF08242"/>
    </source>
</evidence>
<comment type="similarity">
    <text evidence="1 4">Belongs to the methyltransferase superfamily. METL family.</text>
</comment>
<dbReference type="FunFam" id="3.40.50.150:FF:000298">
    <property type="entry name" value="Methyltransferase-like protein"/>
    <property type="match status" value="1"/>
</dbReference>
<evidence type="ECO:0000256" key="4">
    <source>
        <dbReference type="PIRNR" id="PIRNR037755"/>
    </source>
</evidence>
<accession>A0A182V3K0</accession>
<dbReference type="PANTHER" id="PTHR22809:SF11">
    <property type="entry name" value="TRNA N(3)-METHYLCYTIDINE METHYLTRANSFERASE METTL2"/>
    <property type="match status" value="1"/>
</dbReference>
<evidence type="ECO:0000313" key="8">
    <source>
        <dbReference type="Proteomes" id="UP000075903"/>
    </source>
</evidence>
<dbReference type="GO" id="GO:0052735">
    <property type="term" value="F:tRNA (cytidine-3-)-methyltransferase activity"/>
    <property type="evidence" value="ECO:0007669"/>
    <property type="project" value="TreeGrafter"/>
</dbReference>
<evidence type="ECO:0000256" key="1">
    <source>
        <dbReference type="ARBA" id="ARBA00009725"/>
    </source>
</evidence>
<reference evidence="7" key="1">
    <citation type="submission" date="2020-05" db="UniProtKB">
        <authorList>
            <consortium name="EnsemblMetazoa"/>
        </authorList>
    </citation>
    <scope>IDENTIFICATION</scope>
    <source>
        <strain evidence="7">MAF</strain>
    </source>
</reference>
<comment type="function">
    <text evidence="4">S-adenosyl-L-methionine-dependent methyltransferase.</text>
</comment>
<feature type="compositionally biased region" description="Basic and acidic residues" evidence="5">
    <location>
        <begin position="172"/>
        <end position="188"/>
    </location>
</feature>
<dbReference type="GO" id="GO:0032259">
    <property type="term" value="P:methylation"/>
    <property type="evidence" value="ECO:0007669"/>
    <property type="project" value="UniProtKB-KW"/>
</dbReference>
<sequence length="393" mass="45490">MTETTEEPIATEQLEQPSVRPQFGNRFLSAGDDVFQHNAWLLLSSVILARHRAPCAVQRAGSRHYCDYEYTRYRKKPAGGGTRFLRDPAQVYRFNTWDNVQWDEEQENAALEGVKKNSSVKLSDAEVTRLETEADQNWDRFYGIHQNRFFKDRHWLFTEFPELAPAKGPKTVPERVLPDGEPVKRAEEVSPESDGQQRRRTIFEIGCGVGNTVFPILKYSDEKNLMIYASDFSRQAIDIMSQSPEYDTNRCKAFVLDATADRWDVPFAENSIDIVVLIFVLSAIDPERMQHVVNQIARYLKPGGLVMLRDYGRYDLAQLRFKPGKCLKDNFYVRGDGTLVYFFTQEDLRTLFTSAGLVEEQNIVDRRLQVNRGKMVKMYRVWVQVKFRKPTGN</sequence>
<dbReference type="InterPro" id="IPR026113">
    <property type="entry name" value="METTL2/6/8-like"/>
</dbReference>
<dbReference type="Proteomes" id="UP000075903">
    <property type="component" value="Unassembled WGS sequence"/>
</dbReference>
<feature type="region of interest" description="Disordered" evidence="5">
    <location>
        <begin position="168"/>
        <end position="197"/>
    </location>
</feature>
<evidence type="ECO:0000313" key="7">
    <source>
        <dbReference type="EnsemblMetazoa" id="AMEM008266-PA"/>
    </source>
</evidence>
<evidence type="ECO:0000256" key="3">
    <source>
        <dbReference type="ARBA" id="ARBA00022679"/>
    </source>
</evidence>
<dbReference type="VEuPathDB" id="VectorBase:AMEM21_007003"/>
<dbReference type="VEuPathDB" id="VectorBase:AMEM008266"/>
<dbReference type="InterPro" id="IPR013217">
    <property type="entry name" value="Methyltransf_12"/>
</dbReference>